<dbReference type="EMBL" id="CP014782">
    <property type="protein sequence ID" value="AQS39969.1"/>
    <property type="molecule type" value="Genomic_DNA"/>
</dbReference>
<proteinExistence type="predicted"/>
<sequence>MLKIKLTSIALGLSLVVSCSAFAGNDVQDFAGNDVQDFAGIHPDLDKLEEIRVPSYERNQNNYPVTLINNTSDYVQLVSQFYNEYGDLISGPQIIASANSSKYIYLHQFGTLKGVTVLGNFGASTCPEMSISSGHTYITYTVKENGSCHP</sequence>
<protein>
    <submittedName>
        <fullName evidence="2">Uncharacterized protein</fullName>
    </submittedName>
</protein>
<evidence type="ECO:0000313" key="2">
    <source>
        <dbReference type="EMBL" id="AQS39969.1"/>
    </source>
</evidence>
<organism evidence="2 3">
    <name type="scientific">Shewanella psychrophila</name>
    <dbReference type="NCBI Taxonomy" id="225848"/>
    <lineage>
        <taxon>Bacteria</taxon>
        <taxon>Pseudomonadati</taxon>
        <taxon>Pseudomonadota</taxon>
        <taxon>Gammaproteobacteria</taxon>
        <taxon>Alteromonadales</taxon>
        <taxon>Shewanellaceae</taxon>
        <taxon>Shewanella</taxon>
    </lineage>
</organism>
<dbReference type="Proteomes" id="UP000189545">
    <property type="component" value="Chromosome"/>
</dbReference>
<reference evidence="2 3" key="1">
    <citation type="submission" date="2016-03" db="EMBL/GenBank/DDBJ databases">
        <title>Complete genome sequence of Shewanella psychrophila WP2, a deep sea bacterium isolated from west Pacific sediment.</title>
        <authorList>
            <person name="Xu G."/>
            <person name="Jian H."/>
        </authorList>
    </citation>
    <scope>NUCLEOTIDE SEQUENCE [LARGE SCALE GENOMIC DNA]</scope>
    <source>
        <strain evidence="2 3">WP2</strain>
    </source>
</reference>
<dbReference type="AlphaFoldDB" id="A0A1S6HWT1"/>
<feature type="chain" id="PRO_5013317851" evidence="1">
    <location>
        <begin position="24"/>
        <end position="150"/>
    </location>
</feature>
<evidence type="ECO:0000256" key="1">
    <source>
        <dbReference type="SAM" id="SignalP"/>
    </source>
</evidence>
<accession>A0A1S6HWT1</accession>
<evidence type="ECO:0000313" key="3">
    <source>
        <dbReference type="Proteomes" id="UP000189545"/>
    </source>
</evidence>
<name>A0A1S6HWT1_9GAMM</name>
<feature type="signal peptide" evidence="1">
    <location>
        <begin position="1"/>
        <end position="23"/>
    </location>
</feature>
<keyword evidence="1" id="KW-0732">Signal</keyword>
<gene>
    <name evidence="2" type="ORF">Sps_04888</name>
</gene>
<dbReference type="RefSeq" id="WP_077754821.1">
    <property type="nucleotide sequence ID" value="NZ_CP014782.1"/>
</dbReference>
<keyword evidence="3" id="KW-1185">Reference proteome</keyword>
<dbReference type="KEGG" id="spsw:Sps_04888"/>
<dbReference type="PROSITE" id="PS51257">
    <property type="entry name" value="PROKAR_LIPOPROTEIN"/>
    <property type="match status" value="1"/>
</dbReference>